<keyword evidence="2" id="KW-1185">Reference proteome</keyword>
<reference evidence="1" key="1">
    <citation type="journal article" date="2020" name="bioRxiv">
        <title>Hybrid origin of Populus tomentosa Carr. identified through genome sequencing and phylogenomic analysis.</title>
        <authorList>
            <person name="An X."/>
            <person name="Gao K."/>
            <person name="Chen Z."/>
            <person name="Li J."/>
            <person name="Yang X."/>
            <person name="Yang X."/>
            <person name="Zhou J."/>
            <person name="Guo T."/>
            <person name="Zhao T."/>
            <person name="Huang S."/>
            <person name="Miao D."/>
            <person name="Khan W.U."/>
            <person name="Rao P."/>
            <person name="Ye M."/>
            <person name="Lei B."/>
            <person name="Liao W."/>
            <person name="Wang J."/>
            <person name="Ji L."/>
            <person name="Li Y."/>
            <person name="Guo B."/>
            <person name="Mustafa N.S."/>
            <person name="Li S."/>
            <person name="Yun Q."/>
            <person name="Keller S.R."/>
            <person name="Mao J."/>
            <person name="Zhang R."/>
            <person name="Strauss S.H."/>
        </authorList>
    </citation>
    <scope>NUCLEOTIDE SEQUENCE</scope>
    <source>
        <strain evidence="1">GM15</strain>
        <tissue evidence="1">Leaf</tissue>
    </source>
</reference>
<organism evidence="1 2">
    <name type="scientific">Populus tomentosa</name>
    <name type="common">Chinese white poplar</name>
    <dbReference type="NCBI Taxonomy" id="118781"/>
    <lineage>
        <taxon>Eukaryota</taxon>
        <taxon>Viridiplantae</taxon>
        <taxon>Streptophyta</taxon>
        <taxon>Embryophyta</taxon>
        <taxon>Tracheophyta</taxon>
        <taxon>Spermatophyta</taxon>
        <taxon>Magnoliopsida</taxon>
        <taxon>eudicotyledons</taxon>
        <taxon>Gunneridae</taxon>
        <taxon>Pentapetalae</taxon>
        <taxon>rosids</taxon>
        <taxon>fabids</taxon>
        <taxon>Malpighiales</taxon>
        <taxon>Salicaceae</taxon>
        <taxon>Saliceae</taxon>
        <taxon>Populus</taxon>
    </lineage>
</organism>
<protein>
    <recommendedName>
        <fullName evidence="3">Response regulatory domain-containing protein</fullName>
    </recommendedName>
</protein>
<name>A0A8X8CUJ7_POPTO</name>
<evidence type="ECO:0000313" key="2">
    <source>
        <dbReference type="Proteomes" id="UP000886885"/>
    </source>
</evidence>
<dbReference type="OrthoDB" id="60033at2759"/>
<proteinExistence type="predicted"/>
<evidence type="ECO:0008006" key="3">
    <source>
        <dbReference type="Google" id="ProtNLM"/>
    </source>
</evidence>
<dbReference type="AlphaFoldDB" id="A0A8X8CUJ7"/>
<dbReference type="Proteomes" id="UP000886885">
    <property type="component" value="Chromosome 8A"/>
</dbReference>
<comment type="caution">
    <text evidence="1">The sequence shown here is derived from an EMBL/GenBank/DDBJ whole genome shotgun (WGS) entry which is preliminary data.</text>
</comment>
<dbReference type="EMBL" id="JAAWWB010000015">
    <property type="protein sequence ID" value="KAG6765979.1"/>
    <property type="molecule type" value="Genomic_DNA"/>
</dbReference>
<gene>
    <name evidence="1" type="ORF">POTOM_030043</name>
</gene>
<evidence type="ECO:0000313" key="1">
    <source>
        <dbReference type="EMBL" id="KAG6765979.1"/>
    </source>
</evidence>
<accession>A0A8X8CUJ7</accession>
<sequence>MAALQRVASSLGTSASTYGSCKGAGADVIVSDQFPAGLRVLVVDDDITCLRLLEKMLRRCLYHGVEGDEWGSPGLLFDACSCLVSVSELNLDGSWLVIDRDRMIVANWVNESWFESPNKFLVDPSIFSEKFRLYLKRLSGVAQQGGISNTFCGLLDSNVKLNPLGRFDIQVLAASGRIPPQTLAALHAELFGHPAGSMVTTVDQPALLQASVQGPKCIPAEHGMAFGQPLVKCQTNMSKHFPQNVVSAEEVATGFVAWPSNSVGTVGPISNLGGMSSKNSNMLMDVVQQQKQQQQSPQLPSLPEPSRIINVQPSCLVVPSQSSATFQAGNSPASVNQNCSYSRSPMIDYSLLSPQSNNSSLNIGLISNGDLKTTGISGYSGSGSISPLSSCSVNPDNTSQQGQSSTMAIRAARQLPGLGPNISNFQGSYGAKSSEVLDQGPVRNLGFVGKCTSIPSRLAVDEFESTMSNLEHEKLYMEPNGNAVKQEPNVEFMDNAKVLIPILPQLPPTTSDLMSVFTE</sequence>